<dbReference type="RefSeq" id="WP_305170590.1">
    <property type="nucleotide sequence ID" value="NZ_JAUUUU010000004.1"/>
</dbReference>
<keyword evidence="2" id="KW-1133">Transmembrane helix</keyword>
<sequence>MRKSKHRVSAFSLSFLDIMACGFGAVTLLFLILKHDANAIATAQPDQAAEVNLLQVDIREGEAELVALNNSLAEMEKRLVEAQGLSSRVLKEIDDTRRELSIQKDPEQDISLLRKQVEELEQENAKLLEEGNANNVRRFVGQGQRQYLTGLKLGGKRVLILVDGSASMLSDSLINVIRTRNMNDTAKRNADKWRRAVRTTEWLVAQLPPDSRYQVYVFNTEAKALTGDTGQWRDTADRQGLDKVMQQLSRHVPTGGTSLINAFDAANGFSGKPDNLFLITDGLPTQGRKPSGDRIISGRDRLKLFAKAVEVIPKRMPVNVLLFPMEGDPFAAASFWQLALNTEGSLLSPSRDWP</sequence>
<dbReference type="SUPFAM" id="SSF53300">
    <property type="entry name" value="vWA-like"/>
    <property type="match status" value="1"/>
</dbReference>
<protein>
    <submittedName>
        <fullName evidence="4">VWA domain-containing protein</fullName>
    </submittedName>
</protein>
<accession>A0AAW8B3P1</accession>
<dbReference type="InterPro" id="IPR036465">
    <property type="entry name" value="vWFA_dom_sf"/>
</dbReference>
<keyword evidence="2" id="KW-0472">Membrane</keyword>
<dbReference type="AlphaFoldDB" id="A0AAW8B3P1"/>
<comment type="caution">
    <text evidence="4">The sequence shown here is derived from an EMBL/GenBank/DDBJ whole genome shotgun (WGS) entry which is preliminary data.</text>
</comment>
<reference evidence="4" key="1">
    <citation type="journal article" date="2010" name="Int. J. Syst. Evol. Microbiol.">
        <title>Porticoccus litoralis gen. nov., sp. nov., a gammaproteobacterium isolated from the Yellow Sea.</title>
        <authorList>
            <person name="Oh H.M."/>
            <person name="Kim H."/>
            <person name="Kim K.M."/>
            <person name="Min G.S."/>
            <person name="Cho J.C."/>
        </authorList>
    </citation>
    <scope>NUCLEOTIDE SEQUENCE</scope>
    <source>
        <strain evidence="4">DSM 25064</strain>
    </source>
</reference>
<dbReference type="CDD" id="cd00198">
    <property type="entry name" value="vWFA"/>
    <property type="match status" value="1"/>
</dbReference>
<keyword evidence="1" id="KW-0175">Coiled coil</keyword>
<feature type="transmembrane region" description="Helical" evidence="2">
    <location>
        <begin position="12"/>
        <end position="33"/>
    </location>
</feature>
<feature type="coiled-coil region" evidence="1">
    <location>
        <begin position="58"/>
        <end position="137"/>
    </location>
</feature>
<reference evidence="4" key="2">
    <citation type="submission" date="2023-08" db="EMBL/GenBank/DDBJ databases">
        <authorList>
            <person name="Luo J."/>
        </authorList>
    </citation>
    <scope>NUCLEOTIDE SEQUENCE</scope>
    <source>
        <strain evidence="4">DSM 25064</strain>
    </source>
</reference>
<dbReference type="EMBL" id="JAUUUU010000004">
    <property type="protein sequence ID" value="MDP1520983.1"/>
    <property type="molecule type" value="Genomic_DNA"/>
</dbReference>
<dbReference type="Proteomes" id="UP001178354">
    <property type="component" value="Unassembled WGS sequence"/>
</dbReference>
<dbReference type="InterPro" id="IPR002035">
    <property type="entry name" value="VWF_A"/>
</dbReference>
<evidence type="ECO:0000259" key="3">
    <source>
        <dbReference type="Pfam" id="PF13519"/>
    </source>
</evidence>
<name>A0AAW8B3P1_9GAMM</name>
<organism evidence="4 5">
    <name type="scientific">Porticoccus litoralis</name>
    <dbReference type="NCBI Taxonomy" id="434086"/>
    <lineage>
        <taxon>Bacteria</taxon>
        <taxon>Pseudomonadati</taxon>
        <taxon>Pseudomonadota</taxon>
        <taxon>Gammaproteobacteria</taxon>
        <taxon>Cellvibrionales</taxon>
        <taxon>Porticoccaceae</taxon>
        <taxon>Porticoccus</taxon>
    </lineage>
</organism>
<evidence type="ECO:0000256" key="2">
    <source>
        <dbReference type="SAM" id="Phobius"/>
    </source>
</evidence>
<evidence type="ECO:0000313" key="4">
    <source>
        <dbReference type="EMBL" id="MDP1520983.1"/>
    </source>
</evidence>
<keyword evidence="5" id="KW-1185">Reference proteome</keyword>
<proteinExistence type="predicted"/>
<keyword evidence="2" id="KW-0812">Transmembrane</keyword>
<gene>
    <name evidence="4" type="ORF">Q8A57_08385</name>
</gene>
<feature type="domain" description="VWFA" evidence="3">
    <location>
        <begin position="158"/>
        <end position="282"/>
    </location>
</feature>
<evidence type="ECO:0000313" key="5">
    <source>
        <dbReference type="Proteomes" id="UP001178354"/>
    </source>
</evidence>
<dbReference type="Pfam" id="PF13519">
    <property type="entry name" value="VWA_2"/>
    <property type="match status" value="1"/>
</dbReference>
<dbReference type="Gene3D" id="3.40.50.410">
    <property type="entry name" value="von Willebrand factor, type A domain"/>
    <property type="match status" value="1"/>
</dbReference>
<evidence type="ECO:0000256" key="1">
    <source>
        <dbReference type="SAM" id="Coils"/>
    </source>
</evidence>